<dbReference type="InterPro" id="IPR001619">
    <property type="entry name" value="Sec1-like"/>
</dbReference>
<accession>A0A6G0X4M0</accession>
<evidence type="ECO:0000256" key="1">
    <source>
        <dbReference type="ARBA" id="ARBA00009884"/>
    </source>
</evidence>
<dbReference type="Gene3D" id="3.40.50.1910">
    <property type="match status" value="1"/>
</dbReference>
<organism evidence="3 4">
    <name type="scientific">Aphanomyces euteiches</name>
    <dbReference type="NCBI Taxonomy" id="100861"/>
    <lineage>
        <taxon>Eukaryota</taxon>
        <taxon>Sar</taxon>
        <taxon>Stramenopiles</taxon>
        <taxon>Oomycota</taxon>
        <taxon>Saprolegniomycetes</taxon>
        <taxon>Saprolegniales</taxon>
        <taxon>Verrucalvaceae</taxon>
        <taxon>Aphanomyces</taxon>
    </lineage>
</organism>
<feature type="region of interest" description="Disordered" evidence="2">
    <location>
        <begin position="579"/>
        <end position="612"/>
    </location>
</feature>
<dbReference type="SUPFAM" id="SSF56815">
    <property type="entry name" value="Sec1/munc18-like (SM) proteins"/>
    <property type="match status" value="2"/>
</dbReference>
<comment type="similarity">
    <text evidence="1">Belongs to the STXBP/unc-18/SEC1 family.</text>
</comment>
<dbReference type="InterPro" id="IPR027482">
    <property type="entry name" value="Sec1-like_dom2"/>
</dbReference>
<proteinExistence type="inferred from homology"/>
<dbReference type="AlphaFoldDB" id="A0A6G0X4M0"/>
<dbReference type="PANTHER" id="PTHR11679">
    <property type="entry name" value="VESICLE PROTEIN SORTING-ASSOCIATED"/>
    <property type="match status" value="1"/>
</dbReference>
<dbReference type="InterPro" id="IPR036045">
    <property type="entry name" value="Sec1-like_sf"/>
</dbReference>
<dbReference type="GO" id="GO:0016192">
    <property type="term" value="P:vesicle-mediated transport"/>
    <property type="evidence" value="ECO:0007669"/>
    <property type="project" value="InterPro"/>
</dbReference>
<feature type="compositionally biased region" description="Low complexity" evidence="2">
    <location>
        <begin position="596"/>
        <end position="611"/>
    </location>
</feature>
<dbReference type="EMBL" id="VJMJ01000106">
    <property type="protein sequence ID" value="KAF0734788.1"/>
    <property type="molecule type" value="Genomic_DNA"/>
</dbReference>
<reference evidence="3 4" key="1">
    <citation type="submission" date="2019-07" db="EMBL/GenBank/DDBJ databases">
        <title>Genomics analysis of Aphanomyces spp. identifies a new class of oomycete effector associated with host adaptation.</title>
        <authorList>
            <person name="Gaulin E."/>
        </authorList>
    </citation>
    <scope>NUCLEOTIDE SEQUENCE [LARGE SCALE GENOMIC DNA]</scope>
    <source>
        <strain evidence="3 4">ATCC 201684</strain>
    </source>
</reference>
<comment type="caution">
    <text evidence="3">The sequence shown here is derived from an EMBL/GenBank/DDBJ whole genome shotgun (WGS) entry which is preliminary data.</text>
</comment>
<evidence type="ECO:0000256" key="2">
    <source>
        <dbReference type="SAM" id="MobiDB-lite"/>
    </source>
</evidence>
<evidence type="ECO:0000313" key="4">
    <source>
        <dbReference type="Proteomes" id="UP000481153"/>
    </source>
</evidence>
<gene>
    <name evidence="3" type="ORF">Ae201684_008637</name>
</gene>
<dbReference type="Pfam" id="PF00995">
    <property type="entry name" value="Sec1"/>
    <property type="match status" value="1"/>
</dbReference>
<name>A0A6G0X4M0_9STRA</name>
<keyword evidence="4" id="KW-1185">Reference proteome</keyword>
<sequence length="764" mass="84086">MPSGINLTDAILGPLADLCASEELKTCLVVADDGCVEALRWSGGLAFLLESVQVQSVMSWHQVVTAVCSPPKQSFDLETTTIAHLFDPWMTGKKHKVLLLTSRPFAEMEPVLAALIREDVASQFVVATAIPEKAHALTFDTARTRLLRNTSGNDHQVRIVYLPLLYAPLLDAKAETHPSLFVLTHPECAPVFPLMRSQLKQSEEHAWKHVRDVAPQDIPERSRKAFKCLAQVLGGMIMQWQVEVKDRIFALGATSLKVGHTLQHFLDQLQEECTMTELKELKPATLILVDRTCDLATPSSHQYTLLDRILQQLPPATTTDPATSKADHITEVSPLYSTPSPTPFGAASAIPPECTPSSFLSAVTWAGGVSICHAQAGTASNRVFESLATMAPIAALKHLDKELKEVAMDLLKQKLTPVPEKKNQPRGRDVILRWIKCISDCVDAKITWQHQELLQIGIAVLETLERMESSDMAWKQLVGVEKDFASRNEYPEWIVPGLVEWLAGQNAYESSVDLALAFQLCIYAFALSGDRPMEPHTKKTFIDAIKTTILQSVPHRLVPREIERSGGSDSDVVVVNEKAGQDDDWDDWEEEEGETSSSPSQNEPNSSLSQSTQQALDEFVAKIFPTLEECGQLYFELPGSPETTGLLPRLISLLTDESHPSIPHLQHVTDASEQLTKAGMDLLKSGLSVFGFGGQETMLHAAAATKTAHCKPNEATIVFVIGGMTLHEMQSISQVLQTRRPDLHVVVGSTTITNPEKIRAHLFG</sequence>
<evidence type="ECO:0008006" key="5">
    <source>
        <dbReference type="Google" id="ProtNLM"/>
    </source>
</evidence>
<dbReference type="Proteomes" id="UP000481153">
    <property type="component" value="Unassembled WGS sequence"/>
</dbReference>
<feature type="compositionally biased region" description="Acidic residues" evidence="2">
    <location>
        <begin position="582"/>
        <end position="594"/>
    </location>
</feature>
<evidence type="ECO:0000313" key="3">
    <source>
        <dbReference type="EMBL" id="KAF0734788.1"/>
    </source>
</evidence>
<protein>
    <recommendedName>
        <fullName evidence="5">Sec1 family domain-containing protein 2</fullName>
    </recommendedName>
</protein>
<dbReference type="VEuPathDB" id="FungiDB:AeMF1_001501"/>